<dbReference type="PANTHER" id="PTHR30337:SF0">
    <property type="entry name" value="NUCLEASE SBCCD SUBUNIT D"/>
    <property type="match status" value="1"/>
</dbReference>
<evidence type="ECO:0000256" key="4">
    <source>
        <dbReference type="ARBA" id="ARBA00022722"/>
    </source>
</evidence>
<evidence type="ECO:0000313" key="11">
    <source>
        <dbReference type="Proteomes" id="UP001628193"/>
    </source>
</evidence>
<dbReference type="Pfam" id="PF12320">
    <property type="entry name" value="SbcD_C"/>
    <property type="match status" value="1"/>
</dbReference>
<keyword evidence="5 7" id="KW-0378">Hydrolase</keyword>
<feature type="domain" description="Calcineurin-like phosphoesterase" evidence="8">
    <location>
        <begin position="1"/>
        <end position="235"/>
    </location>
</feature>
<dbReference type="InterPro" id="IPR004593">
    <property type="entry name" value="SbcD"/>
</dbReference>
<evidence type="ECO:0000256" key="1">
    <source>
        <dbReference type="ARBA" id="ARBA00010555"/>
    </source>
</evidence>
<keyword evidence="4 7" id="KW-0540">Nuclease</keyword>
<evidence type="ECO:0000256" key="2">
    <source>
        <dbReference type="ARBA" id="ARBA00011322"/>
    </source>
</evidence>
<evidence type="ECO:0000256" key="6">
    <source>
        <dbReference type="ARBA" id="ARBA00022839"/>
    </source>
</evidence>
<keyword evidence="7" id="KW-0255">Endonuclease</keyword>
<evidence type="ECO:0000256" key="5">
    <source>
        <dbReference type="ARBA" id="ARBA00022801"/>
    </source>
</evidence>
<reference evidence="10 11" key="1">
    <citation type="submission" date="2024-09" db="EMBL/GenBank/DDBJ databases">
        <title>Draft genome sequence of Candidatus Magnetaquicoccaceae bacterium FCR-1.</title>
        <authorList>
            <person name="Shimoshige H."/>
            <person name="Shimamura S."/>
            <person name="Taoka A."/>
            <person name="Kobayashi H."/>
            <person name="Maekawa T."/>
        </authorList>
    </citation>
    <scope>NUCLEOTIDE SEQUENCE [LARGE SCALE GENOMIC DNA]</scope>
    <source>
        <strain evidence="10 11">FCR-1</strain>
    </source>
</reference>
<feature type="domain" description="Nuclease SbcCD subunit D C-terminal" evidence="9">
    <location>
        <begin position="286"/>
        <end position="381"/>
    </location>
</feature>
<evidence type="ECO:0000256" key="7">
    <source>
        <dbReference type="RuleBase" id="RU363069"/>
    </source>
</evidence>
<comment type="caution">
    <text evidence="10">The sequence shown here is derived from an EMBL/GenBank/DDBJ whole genome shotgun (WGS) entry which is preliminary data.</text>
</comment>
<dbReference type="SUPFAM" id="SSF56300">
    <property type="entry name" value="Metallo-dependent phosphatases"/>
    <property type="match status" value="1"/>
</dbReference>
<dbReference type="EMBL" id="BAAFGK010000002">
    <property type="protein sequence ID" value="GAB0056419.1"/>
    <property type="molecule type" value="Genomic_DNA"/>
</dbReference>
<dbReference type="InterPro" id="IPR050535">
    <property type="entry name" value="DNA_Repair-Maintenance_Comp"/>
</dbReference>
<sequence length="412" mass="45111">MRICHTSDWHLGHLLRGQKRDAEFAAFLDWLIATLRQERVEALLIAGDLFDGTTPSHRAQELYYRFLAQVSGTGCRHVVAIGGNHDSPSLLEAPKTLLAALNVRVIGASGDDPADEVVVLKDPTGRPEMIVCAVPYLRDRDIRLAEAGESGADKDRKWLEGIFAHYAAVIDLARARRDDLGGTTPVVAMGHLFVAGGRVREGDGVRELYVGSLARVPVDLFPEDVDYVALGHLHQAQKVGPSESRRYSGAPLPLGFSEAGVTKSLCLVDLAPGQRPRVQLVPVPTFQKMARLQGDRTSLLDQLQAHISTNESIWIELLYTGSEPIGDLRDQLNQRAERSQAVILALRDARLTASLALGADEEGTHLEALTPDEVFLRCLELRRIPDEERPSLIAAHDEILAALLHDDPSSRG</sequence>
<keyword evidence="7" id="KW-0233">DNA recombination</keyword>
<comment type="subunit">
    <text evidence="2 7">Heterodimer of SbcC and SbcD.</text>
</comment>
<comment type="function">
    <text evidence="7">SbcCD cleaves DNA hairpin structures. These structures can inhibit DNA replication and are intermediates in certain DNA recombination reactions. The complex acts as a 3'-&gt;5' double strand exonuclease that can open hairpins. It also has a 5' single-strand endonuclease activity.</text>
</comment>
<comment type="similarity">
    <text evidence="1 7">Belongs to the SbcD family.</text>
</comment>
<proteinExistence type="inferred from homology"/>
<keyword evidence="11" id="KW-1185">Reference proteome</keyword>
<dbReference type="InterPro" id="IPR041796">
    <property type="entry name" value="Mre11_N"/>
</dbReference>
<dbReference type="InterPro" id="IPR026843">
    <property type="entry name" value="SbcD_C"/>
</dbReference>
<name>A0ABQ0C6B2_9PROT</name>
<dbReference type="InterPro" id="IPR029052">
    <property type="entry name" value="Metallo-depent_PP-like"/>
</dbReference>
<dbReference type="RefSeq" id="WP_420904126.1">
    <property type="nucleotide sequence ID" value="NZ_BAAFGK010000002.1"/>
</dbReference>
<dbReference type="NCBIfam" id="TIGR00619">
    <property type="entry name" value="sbcd"/>
    <property type="match status" value="1"/>
</dbReference>
<dbReference type="CDD" id="cd00840">
    <property type="entry name" value="MPP_Mre11_N"/>
    <property type="match status" value="1"/>
</dbReference>
<keyword evidence="7" id="KW-0235">DNA replication</keyword>
<dbReference type="Gene3D" id="3.60.21.10">
    <property type="match status" value="1"/>
</dbReference>
<dbReference type="Pfam" id="PF00149">
    <property type="entry name" value="Metallophos"/>
    <property type="match status" value="1"/>
</dbReference>
<evidence type="ECO:0000313" key="10">
    <source>
        <dbReference type="EMBL" id="GAB0056419.1"/>
    </source>
</evidence>
<keyword evidence="6 7" id="KW-0269">Exonuclease</keyword>
<dbReference type="Proteomes" id="UP001628193">
    <property type="component" value="Unassembled WGS sequence"/>
</dbReference>
<evidence type="ECO:0000256" key="3">
    <source>
        <dbReference type="ARBA" id="ARBA00013365"/>
    </source>
</evidence>
<dbReference type="Gene3D" id="3.30.160.720">
    <property type="match status" value="1"/>
</dbReference>
<protein>
    <recommendedName>
        <fullName evidence="3 7">Nuclease SbcCD subunit D</fullName>
    </recommendedName>
</protein>
<gene>
    <name evidence="7 10" type="primary">sbcD</name>
    <name evidence="10" type="ORF">SIID45300_00726</name>
</gene>
<dbReference type="InterPro" id="IPR004843">
    <property type="entry name" value="Calcineurin-like_PHP"/>
</dbReference>
<dbReference type="PANTHER" id="PTHR30337">
    <property type="entry name" value="COMPONENT OF ATP-DEPENDENT DSDNA EXONUCLEASE"/>
    <property type="match status" value="1"/>
</dbReference>
<accession>A0ABQ0C6B2</accession>
<evidence type="ECO:0000259" key="9">
    <source>
        <dbReference type="Pfam" id="PF12320"/>
    </source>
</evidence>
<evidence type="ECO:0000259" key="8">
    <source>
        <dbReference type="Pfam" id="PF00149"/>
    </source>
</evidence>
<organism evidence="10 11">
    <name type="scientific">Candidatus Magnetaquiglobus chichijimensis</name>
    <dbReference type="NCBI Taxonomy" id="3141448"/>
    <lineage>
        <taxon>Bacteria</taxon>
        <taxon>Pseudomonadati</taxon>
        <taxon>Pseudomonadota</taxon>
        <taxon>Magnetococcia</taxon>
        <taxon>Magnetococcales</taxon>
        <taxon>Candidatus Magnetaquicoccaceae</taxon>
        <taxon>Candidatus Magnetaquiglobus</taxon>
    </lineage>
</organism>